<sequence length="247" mass="26741">MVGRLKAGSSYRLYPIGDALWGMFPSMVVLPRFTGEDGCDGGRTVPRRGAGRGAGAASTTLHPMAMMNLAIDIGPLKPDLAPLVLGLVLFFLVFAVIAKGILPRINKVLAEREQATEGRFGEAEETRSEAERVHAEYQELLAEARHEAARLRQEAVEQGNAIIAELRAEGQRQRDEIVSAGHAMIDAERAVAEAQLREQVGVLATELAGKIVGESVEDYAQQSGIVDRFLEELRTAQPADAVEDKRG</sequence>
<dbReference type="SUPFAM" id="SSF81573">
    <property type="entry name" value="F1F0 ATP synthase subunit B, membrane domain"/>
    <property type="match status" value="1"/>
</dbReference>
<keyword evidence="11 14" id="KW-0066">ATP synthesis</keyword>
<accession>A0ABP3ILA5</accession>
<comment type="similarity">
    <text evidence="2 14 15">Belongs to the ATPase B chain family.</text>
</comment>
<keyword evidence="10 14" id="KW-0472">Membrane</keyword>
<evidence type="ECO:0000256" key="6">
    <source>
        <dbReference type="ARBA" id="ARBA00022692"/>
    </source>
</evidence>
<dbReference type="CDD" id="cd06503">
    <property type="entry name" value="ATP-synt_Fo_b"/>
    <property type="match status" value="1"/>
</dbReference>
<dbReference type="InterPro" id="IPR028987">
    <property type="entry name" value="ATP_synth_B-like_membr_sf"/>
</dbReference>
<feature type="coiled-coil region" evidence="16">
    <location>
        <begin position="123"/>
        <end position="161"/>
    </location>
</feature>
<keyword evidence="4 14" id="KW-1003">Cell membrane</keyword>
<name>A0ABP3ILA5_9ACTN</name>
<dbReference type="NCBIfam" id="NF004412">
    <property type="entry name" value="PRK05759.1-3"/>
    <property type="match status" value="1"/>
</dbReference>
<dbReference type="PANTHER" id="PTHR33445:SF1">
    <property type="entry name" value="ATP SYNTHASE SUBUNIT B"/>
    <property type="match status" value="1"/>
</dbReference>
<evidence type="ECO:0000313" key="17">
    <source>
        <dbReference type="EMBL" id="GAA0408713.1"/>
    </source>
</evidence>
<comment type="subunit">
    <text evidence="13 14">F-type ATPases have 2 components, F(1) - the catalytic core - and F(0) - the membrane proton channel. F(1) has five subunits: alpha(3), beta(3), gamma(1), delta(1), epsilon(1). F(0) has three main subunits: a(1), b(2) and c(10-14). The alpha and beta chains form an alternating ring which encloses part of the gamma chain. F(1) is attached to F(0) by a central stalk formed by the gamma and epsilon chains, while a peripheral stalk is formed by the delta and b chains.</text>
</comment>
<organism evidence="17 18">
    <name type="scientific">Streptomyces luteireticuli</name>
    <dbReference type="NCBI Taxonomy" id="173858"/>
    <lineage>
        <taxon>Bacteria</taxon>
        <taxon>Bacillati</taxon>
        <taxon>Actinomycetota</taxon>
        <taxon>Actinomycetes</taxon>
        <taxon>Kitasatosporales</taxon>
        <taxon>Streptomycetaceae</taxon>
        <taxon>Streptomyces</taxon>
    </lineage>
</organism>
<feature type="transmembrane region" description="Helical" evidence="14">
    <location>
        <begin position="80"/>
        <end position="102"/>
    </location>
</feature>
<keyword evidence="6 14" id="KW-0812">Transmembrane</keyword>
<dbReference type="InterPro" id="IPR050059">
    <property type="entry name" value="ATP_synthase_B_chain"/>
</dbReference>
<evidence type="ECO:0000256" key="7">
    <source>
        <dbReference type="ARBA" id="ARBA00022781"/>
    </source>
</evidence>
<comment type="function">
    <text evidence="14">Component of the F(0) channel, it forms part of the peripheral stalk, linking F(1) to F(0).</text>
</comment>
<evidence type="ECO:0000256" key="8">
    <source>
        <dbReference type="ARBA" id="ARBA00022989"/>
    </source>
</evidence>
<dbReference type="Proteomes" id="UP001500879">
    <property type="component" value="Unassembled WGS sequence"/>
</dbReference>
<keyword evidence="8 14" id="KW-1133">Transmembrane helix</keyword>
<dbReference type="NCBIfam" id="TIGR01144">
    <property type="entry name" value="ATP_synt_b"/>
    <property type="match status" value="1"/>
</dbReference>
<keyword evidence="5 14" id="KW-0138">CF(0)</keyword>
<dbReference type="Gene3D" id="1.20.5.620">
    <property type="entry name" value="F1F0 ATP synthase subunit B, membrane domain"/>
    <property type="match status" value="1"/>
</dbReference>
<evidence type="ECO:0000256" key="10">
    <source>
        <dbReference type="ARBA" id="ARBA00023136"/>
    </source>
</evidence>
<protein>
    <recommendedName>
        <fullName evidence="14">ATP synthase subunit b</fullName>
    </recommendedName>
    <alternativeName>
        <fullName evidence="14">ATP synthase F(0) sector subunit b</fullName>
    </alternativeName>
    <alternativeName>
        <fullName evidence="14">ATPase subunit I</fullName>
    </alternativeName>
    <alternativeName>
        <fullName evidence="14">F-type ATPase subunit b</fullName>
        <shortName evidence="14">F-ATPase subunit b</shortName>
    </alternativeName>
</protein>
<dbReference type="EMBL" id="BAAABX010000035">
    <property type="protein sequence ID" value="GAA0408713.1"/>
    <property type="molecule type" value="Genomic_DNA"/>
</dbReference>
<keyword evidence="9 14" id="KW-0406">Ion transport</keyword>
<dbReference type="PANTHER" id="PTHR33445">
    <property type="entry name" value="ATP SYNTHASE SUBUNIT B', CHLOROPLASTIC"/>
    <property type="match status" value="1"/>
</dbReference>
<evidence type="ECO:0000313" key="18">
    <source>
        <dbReference type="Proteomes" id="UP001500879"/>
    </source>
</evidence>
<comment type="caution">
    <text evidence="17">The sequence shown here is derived from an EMBL/GenBank/DDBJ whole genome shotgun (WGS) entry which is preliminary data.</text>
</comment>
<keyword evidence="16" id="KW-0175">Coiled coil</keyword>
<gene>
    <name evidence="14" type="primary">atpF</name>
    <name evidence="17" type="ORF">GCM10010357_32130</name>
</gene>
<evidence type="ECO:0000256" key="1">
    <source>
        <dbReference type="ARBA" id="ARBA00004162"/>
    </source>
</evidence>
<evidence type="ECO:0000256" key="14">
    <source>
        <dbReference type="HAMAP-Rule" id="MF_01398"/>
    </source>
</evidence>
<keyword evidence="7 14" id="KW-0375">Hydrogen ion transport</keyword>
<evidence type="ECO:0000256" key="16">
    <source>
        <dbReference type="SAM" id="Coils"/>
    </source>
</evidence>
<evidence type="ECO:0000256" key="13">
    <source>
        <dbReference type="ARBA" id="ARBA00025830"/>
    </source>
</evidence>
<keyword evidence="3 14" id="KW-0813">Transport</keyword>
<evidence type="ECO:0000256" key="15">
    <source>
        <dbReference type="RuleBase" id="RU003848"/>
    </source>
</evidence>
<evidence type="ECO:0000256" key="12">
    <source>
        <dbReference type="ARBA" id="ARBA00025198"/>
    </source>
</evidence>
<reference evidence="18" key="1">
    <citation type="journal article" date="2019" name="Int. J. Syst. Evol. Microbiol.">
        <title>The Global Catalogue of Microorganisms (GCM) 10K type strain sequencing project: providing services to taxonomists for standard genome sequencing and annotation.</title>
        <authorList>
            <consortium name="The Broad Institute Genomics Platform"/>
            <consortium name="The Broad Institute Genome Sequencing Center for Infectious Disease"/>
            <person name="Wu L."/>
            <person name="Ma J."/>
        </authorList>
    </citation>
    <scope>NUCLEOTIDE SEQUENCE [LARGE SCALE GENOMIC DNA]</scope>
    <source>
        <strain evidence="18">JCM 4788</strain>
    </source>
</reference>
<dbReference type="InterPro" id="IPR005864">
    <property type="entry name" value="ATP_synth_F0_bsu_bac"/>
</dbReference>
<evidence type="ECO:0000256" key="11">
    <source>
        <dbReference type="ARBA" id="ARBA00023310"/>
    </source>
</evidence>
<evidence type="ECO:0000256" key="3">
    <source>
        <dbReference type="ARBA" id="ARBA00022448"/>
    </source>
</evidence>
<evidence type="ECO:0000256" key="2">
    <source>
        <dbReference type="ARBA" id="ARBA00005513"/>
    </source>
</evidence>
<evidence type="ECO:0000256" key="4">
    <source>
        <dbReference type="ARBA" id="ARBA00022475"/>
    </source>
</evidence>
<evidence type="ECO:0000256" key="9">
    <source>
        <dbReference type="ARBA" id="ARBA00023065"/>
    </source>
</evidence>
<comment type="function">
    <text evidence="12 14">F(1)F(0) ATP synthase produces ATP from ADP in the presence of a proton or sodium gradient. F-type ATPases consist of two structural domains, F(1) containing the extramembraneous catalytic core and F(0) containing the membrane proton channel, linked together by a central stalk and a peripheral stalk. During catalysis, ATP synthesis in the catalytic domain of F(1) is coupled via a rotary mechanism of the central stalk subunits to proton translocation.</text>
</comment>
<proteinExistence type="inferred from homology"/>
<dbReference type="Pfam" id="PF00430">
    <property type="entry name" value="ATP-synt_B"/>
    <property type="match status" value="1"/>
</dbReference>
<dbReference type="HAMAP" id="MF_01398">
    <property type="entry name" value="ATP_synth_b_bprime"/>
    <property type="match status" value="1"/>
</dbReference>
<keyword evidence="18" id="KW-1185">Reference proteome</keyword>
<comment type="subcellular location">
    <subcellularLocation>
        <location evidence="1 14">Cell membrane</location>
        <topology evidence="1 14">Single-pass membrane protein</topology>
    </subcellularLocation>
</comment>
<evidence type="ECO:0000256" key="5">
    <source>
        <dbReference type="ARBA" id="ARBA00022547"/>
    </source>
</evidence>
<dbReference type="InterPro" id="IPR002146">
    <property type="entry name" value="ATP_synth_b/b'su_bac/chlpt"/>
</dbReference>